<dbReference type="InterPro" id="IPR021517">
    <property type="entry name" value="DUF3180"/>
</dbReference>
<protein>
    <submittedName>
        <fullName evidence="1">DUF3180 family protein</fullName>
    </submittedName>
</protein>
<dbReference type="EMBL" id="CP046884">
    <property type="protein sequence ID" value="QNQ91044.1"/>
    <property type="molecule type" value="Genomic_DNA"/>
</dbReference>
<accession>A0A7H0SR69</accession>
<evidence type="ECO:0000313" key="1">
    <source>
        <dbReference type="EMBL" id="QNQ91044.1"/>
    </source>
</evidence>
<dbReference type="AlphaFoldDB" id="A0A7H0SR69"/>
<dbReference type="RefSeq" id="WP_187974354.1">
    <property type="nucleotide sequence ID" value="NZ_CP046884.1"/>
</dbReference>
<dbReference type="Pfam" id="PF11377">
    <property type="entry name" value="DUF3180"/>
    <property type="match status" value="1"/>
</dbReference>
<name>A0A7H0SR69_9CORY</name>
<keyword evidence="2" id="KW-1185">Reference proteome</keyword>
<organism evidence="1 2">
    <name type="scientific">Corynebacterium poyangense</name>
    <dbReference type="NCBI Taxonomy" id="2684405"/>
    <lineage>
        <taxon>Bacteria</taxon>
        <taxon>Bacillati</taxon>
        <taxon>Actinomycetota</taxon>
        <taxon>Actinomycetes</taxon>
        <taxon>Mycobacteriales</taxon>
        <taxon>Corynebacteriaceae</taxon>
        <taxon>Corynebacterium</taxon>
    </lineage>
</organism>
<dbReference type="Proteomes" id="UP000516320">
    <property type="component" value="Chromosome"/>
</dbReference>
<proteinExistence type="predicted"/>
<gene>
    <name evidence="1" type="ORF">GP475_10690</name>
</gene>
<dbReference type="KEGG" id="cpoy:GP475_10690"/>
<reference evidence="1 2" key="1">
    <citation type="submission" date="2019-12" db="EMBL/GenBank/DDBJ databases">
        <title>Corynebacterium sp. nov., isolated from feces of the Anser Albifrons in China.</title>
        <authorList>
            <person name="Liu Q."/>
        </authorList>
    </citation>
    <scope>NUCLEOTIDE SEQUENCE [LARGE SCALE GENOMIC DNA]</scope>
    <source>
        <strain evidence="1 2">4H37-19</strain>
    </source>
</reference>
<sequence length="155" mass="15936">MNPTSYGALAGVAVFCAAAAAILTWRFYGLLPPVPMSVGITLGLIAVICVVLAVKIRARLKDGRIGQDRSQLNPITASQFLVIGKASEWTGAILGGAYLGMGLYVLPNSATLLAAADDRPAVLAAIIGSLALCAAGIYLERSCHLPPPTDSETVG</sequence>
<evidence type="ECO:0000313" key="2">
    <source>
        <dbReference type="Proteomes" id="UP000516320"/>
    </source>
</evidence>